<evidence type="ECO:0000256" key="1">
    <source>
        <dbReference type="SAM" id="Phobius"/>
    </source>
</evidence>
<accession>A0A7Z1AFI7</accession>
<dbReference type="EMBL" id="MARB01000011">
    <property type="protein sequence ID" value="ODJ87493.1"/>
    <property type="molecule type" value="Genomic_DNA"/>
</dbReference>
<dbReference type="OrthoDB" id="9961579at2"/>
<dbReference type="RefSeq" id="WP_069124800.1">
    <property type="nucleotide sequence ID" value="NZ_MARB01000011.1"/>
</dbReference>
<keyword evidence="3" id="KW-1185">Reference proteome</keyword>
<comment type="caution">
    <text evidence="2">The sequence shown here is derived from an EMBL/GenBank/DDBJ whole genome shotgun (WGS) entry which is preliminary data.</text>
</comment>
<feature type="transmembrane region" description="Helical" evidence="1">
    <location>
        <begin position="32"/>
        <end position="54"/>
    </location>
</feature>
<gene>
    <name evidence="2" type="ORF">CODIS_21980</name>
</gene>
<reference evidence="2 3" key="1">
    <citation type="submission" date="2016-06" db="EMBL/GenBank/DDBJ databases">
        <title>Genome sequence of endosymbiont of Candidatus Endolucinida thiodiazotropha.</title>
        <authorList>
            <person name="Poehlein A."/>
            <person name="Koenig S."/>
            <person name="Heiden S.E."/>
            <person name="Thuermer A."/>
            <person name="Voget S."/>
            <person name="Daniel R."/>
            <person name="Markert S."/>
            <person name="Gros O."/>
            <person name="Schweder T."/>
        </authorList>
    </citation>
    <scope>NUCLEOTIDE SEQUENCE [LARGE SCALE GENOMIC DNA]</scope>
    <source>
        <strain evidence="2 3">COS</strain>
    </source>
</reference>
<proteinExistence type="predicted"/>
<dbReference type="AlphaFoldDB" id="A0A7Z1AFI7"/>
<dbReference type="Proteomes" id="UP000094769">
    <property type="component" value="Unassembled WGS sequence"/>
</dbReference>
<keyword evidence="1" id="KW-0812">Transmembrane</keyword>
<protein>
    <submittedName>
        <fullName evidence="2">Uncharacterized protein</fullName>
    </submittedName>
</protein>
<name>A0A7Z1AFI7_9GAMM</name>
<keyword evidence="1" id="KW-0472">Membrane</keyword>
<keyword evidence="1" id="KW-1133">Transmembrane helix</keyword>
<sequence>METHKVVAMAIYISVALYSVYRDDVDEALPGLIILLAFLLPILFYRIIAFFSGFGFPEYFAKDFKSENHPGPYALFFWILYLIACAFIVFDWQLY</sequence>
<organism evidence="2 3">
    <name type="scientific">Candidatus Thiodiazotropha endolucinida</name>
    <dbReference type="NCBI Taxonomy" id="1655433"/>
    <lineage>
        <taxon>Bacteria</taxon>
        <taxon>Pseudomonadati</taxon>
        <taxon>Pseudomonadota</taxon>
        <taxon>Gammaproteobacteria</taxon>
        <taxon>Chromatiales</taxon>
        <taxon>Sedimenticolaceae</taxon>
        <taxon>Candidatus Thiodiazotropha</taxon>
    </lineage>
</organism>
<feature type="transmembrane region" description="Helical" evidence="1">
    <location>
        <begin position="75"/>
        <end position="94"/>
    </location>
</feature>
<evidence type="ECO:0000313" key="3">
    <source>
        <dbReference type="Proteomes" id="UP000094769"/>
    </source>
</evidence>
<evidence type="ECO:0000313" key="2">
    <source>
        <dbReference type="EMBL" id="ODJ87493.1"/>
    </source>
</evidence>